<dbReference type="InterPro" id="IPR015424">
    <property type="entry name" value="PyrdxlP-dep_Trfase"/>
</dbReference>
<evidence type="ECO:0000256" key="2">
    <source>
        <dbReference type="ARBA" id="ARBA00007441"/>
    </source>
</evidence>
<dbReference type="InterPro" id="IPR005958">
    <property type="entry name" value="TyrNic_aminoTrfase"/>
</dbReference>
<reference evidence="8" key="1">
    <citation type="submission" date="2025-08" db="UniProtKB">
        <authorList>
            <consortium name="RefSeq"/>
        </authorList>
    </citation>
    <scope>IDENTIFICATION</scope>
    <source>
        <tissue evidence="8">Whole larvae</tissue>
    </source>
</reference>
<feature type="domain" description="Aminotransferase class I/classII large" evidence="6">
    <location>
        <begin position="38"/>
        <end position="287"/>
    </location>
</feature>
<keyword evidence="5" id="KW-0663">Pyridoxal phosphate</keyword>
<evidence type="ECO:0000313" key="8">
    <source>
        <dbReference type="RefSeq" id="XP_052747612.1"/>
    </source>
</evidence>
<dbReference type="PROSITE" id="PS00105">
    <property type="entry name" value="AA_TRANSFER_CLASS_1"/>
    <property type="match status" value="1"/>
</dbReference>
<comment type="similarity">
    <text evidence="2">Belongs to the class-I pyridoxal-phosphate-dependent aminotransferase family.</text>
</comment>
<dbReference type="PANTHER" id="PTHR45744:SF2">
    <property type="entry name" value="TYROSINE AMINOTRANSFERASE"/>
    <property type="match status" value="1"/>
</dbReference>
<evidence type="ECO:0000313" key="7">
    <source>
        <dbReference type="Proteomes" id="UP001652740"/>
    </source>
</evidence>
<evidence type="ECO:0000256" key="4">
    <source>
        <dbReference type="ARBA" id="ARBA00022679"/>
    </source>
</evidence>
<evidence type="ECO:0000256" key="1">
    <source>
        <dbReference type="ARBA" id="ARBA00001933"/>
    </source>
</evidence>
<dbReference type="PANTHER" id="PTHR45744">
    <property type="entry name" value="TYROSINE AMINOTRANSFERASE"/>
    <property type="match status" value="1"/>
</dbReference>
<dbReference type="InterPro" id="IPR015422">
    <property type="entry name" value="PyrdxlP-dep_Trfase_small"/>
</dbReference>
<keyword evidence="7" id="KW-1185">Reference proteome</keyword>
<dbReference type="Proteomes" id="UP001652740">
    <property type="component" value="Unplaced"/>
</dbReference>
<dbReference type="Pfam" id="PF00155">
    <property type="entry name" value="Aminotran_1_2"/>
    <property type="match status" value="1"/>
</dbReference>
<dbReference type="Gene3D" id="3.40.640.10">
    <property type="entry name" value="Type I PLP-dependent aspartate aminotransferase-like (Major domain)"/>
    <property type="match status" value="1"/>
</dbReference>
<keyword evidence="4" id="KW-0808">Transferase</keyword>
<proteinExistence type="inferred from homology"/>
<dbReference type="SUPFAM" id="SSF53383">
    <property type="entry name" value="PLP-dependent transferases"/>
    <property type="match status" value="1"/>
</dbReference>
<protein>
    <submittedName>
        <fullName evidence="8">Tyrosine aminotransferase-like</fullName>
    </submittedName>
</protein>
<dbReference type="GeneID" id="128199984"/>
<evidence type="ECO:0000256" key="3">
    <source>
        <dbReference type="ARBA" id="ARBA00022576"/>
    </source>
</evidence>
<organism evidence="7 8">
    <name type="scientific">Galleria mellonella</name>
    <name type="common">Greater wax moth</name>
    <dbReference type="NCBI Taxonomy" id="7137"/>
    <lineage>
        <taxon>Eukaryota</taxon>
        <taxon>Metazoa</taxon>
        <taxon>Ecdysozoa</taxon>
        <taxon>Arthropoda</taxon>
        <taxon>Hexapoda</taxon>
        <taxon>Insecta</taxon>
        <taxon>Pterygota</taxon>
        <taxon>Neoptera</taxon>
        <taxon>Endopterygota</taxon>
        <taxon>Lepidoptera</taxon>
        <taxon>Glossata</taxon>
        <taxon>Ditrysia</taxon>
        <taxon>Pyraloidea</taxon>
        <taxon>Pyralidae</taxon>
        <taxon>Galleriinae</taxon>
        <taxon>Galleria</taxon>
    </lineage>
</organism>
<evidence type="ECO:0000259" key="6">
    <source>
        <dbReference type="Pfam" id="PF00155"/>
    </source>
</evidence>
<accession>A0ABM3M854</accession>
<gene>
    <name evidence="8" type="primary">LOC128199984</name>
</gene>
<dbReference type="InterPro" id="IPR015421">
    <property type="entry name" value="PyrdxlP-dep_Trfase_major"/>
</dbReference>
<dbReference type="Gene3D" id="3.90.1150.10">
    <property type="entry name" value="Aspartate Aminotransferase, domain 1"/>
    <property type="match status" value="1"/>
</dbReference>
<dbReference type="CDD" id="cd00609">
    <property type="entry name" value="AAT_like"/>
    <property type="match status" value="1"/>
</dbReference>
<dbReference type="PROSITE" id="PS50096">
    <property type="entry name" value="IQ"/>
    <property type="match status" value="1"/>
</dbReference>
<name>A0ABM3M854_GALME</name>
<dbReference type="InterPro" id="IPR004839">
    <property type="entry name" value="Aminotransferase_I/II_large"/>
</dbReference>
<dbReference type="InterPro" id="IPR004838">
    <property type="entry name" value="NHTrfase_class1_PyrdxlP-BS"/>
</dbReference>
<dbReference type="RefSeq" id="XP_052747612.1">
    <property type="nucleotide sequence ID" value="XM_052891652.1"/>
</dbReference>
<evidence type="ECO:0000256" key="5">
    <source>
        <dbReference type="ARBA" id="ARBA00022898"/>
    </source>
</evidence>
<sequence>MWAHDIEPDCYNSACIEPGQNILDKNKEKLGGYIIYNYYNLLPEKNWEVDLKNLEDQIDDKTSALILLNPSNPCGSVYTEKHLEDILRLSLKYRLPIIADEIYEKFVIFENKFTSVAALSKDVPILVCSGLTKRFLVPGWRMGWLVIHDRQDIFNKEIRKGLRNLAGRLLGPNKLIQHALPTILKSVPQSFFDSVMSFIESQAKLAYEELGQAPGLNPILPQGAMYMMIEIKMSVFPQFRDELEFIERMYSEQSVLCIPGQCFQFPNYMRIVLTVPEHILREACMRIQIFCRDHVMRESNIN</sequence>
<comment type="cofactor">
    <cofactor evidence="1">
        <name>pyridoxal 5'-phosphate</name>
        <dbReference type="ChEBI" id="CHEBI:597326"/>
    </cofactor>
</comment>
<keyword evidence="3" id="KW-0032">Aminotransferase</keyword>
<dbReference type="NCBIfam" id="TIGR01265">
    <property type="entry name" value="tyr_nico_aTase"/>
    <property type="match status" value="1"/>
</dbReference>